<dbReference type="Gene3D" id="3.30.470.20">
    <property type="entry name" value="ATP-grasp fold, B domain"/>
    <property type="match status" value="1"/>
</dbReference>
<reference evidence="1" key="1">
    <citation type="submission" date="2024-07" db="EMBL/GenBank/DDBJ databases">
        <title>Complete genome sequences of cellulolytic bacteria, Kitasatospora sp. CMC57 and Streptomyces sp. CMC78, isolated from Japanese agricultural soil.</title>
        <authorList>
            <person name="Hashimoto T."/>
            <person name="Ito M."/>
            <person name="Iwamoto M."/>
            <person name="Fukahori D."/>
            <person name="Shoda T."/>
            <person name="Sakoda M."/>
            <person name="Morohoshi T."/>
            <person name="Mitsuboshi M."/>
            <person name="Nishizawa T."/>
        </authorList>
    </citation>
    <scope>NUCLEOTIDE SEQUENCE</scope>
    <source>
        <strain evidence="1">CMC57</strain>
    </source>
</reference>
<dbReference type="EMBL" id="AP035881">
    <property type="protein sequence ID" value="BFP44550.1"/>
    <property type="molecule type" value="Genomic_DNA"/>
</dbReference>
<accession>A0AB33JVH5</accession>
<gene>
    <name evidence="1" type="ORF">KCMC57_09180</name>
</gene>
<name>A0AB33JVH5_9ACTN</name>
<protein>
    <recommendedName>
        <fullName evidence="2">ATP-grasp domain-containing protein</fullName>
    </recommendedName>
</protein>
<evidence type="ECO:0008006" key="2">
    <source>
        <dbReference type="Google" id="ProtNLM"/>
    </source>
</evidence>
<organism evidence="1">
    <name type="scientific">Kitasatospora sp. CMC57</name>
    <dbReference type="NCBI Taxonomy" id="3231513"/>
    <lineage>
        <taxon>Bacteria</taxon>
        <taxon>Bacillati</taxon>
        <taxon>Actinomycetota</taxon>
        <taxon>Actinomycetes</taxon>
        <taxon>Kitasatosporales</taxon>
        <taxon>Streptomycetaceae</taxon>
        <taxon>Kitasatospora</taxon>
    </lineage>
</organism>
<evidence type="ECO:0000313" key="1">
    <source>
        <dbReference type="EMBL" id="BFP44550.1"/>
    </source>
</evidence>
<dbReference type="RefSeq" id="WP_407987135.1">
    <property type="nucleotide sequence ID" value="NZ_AP035881.2"/>
</dbReference>
<dbReference type="SUPFAM" id="SSF56059">
    <property type="entry name" value="Glutathione synthetase ATP-binding domain-like"/>
    <property type="match status" value="1"/>
</dbReference>
<sequence length="171" mass="17939">MERRSVRPATELGLPPAGIDLRERPDGAWVCFEVNPMPAYSYYESHTGQPSAAAIVDLLAGAPAALEVGTVVAPVENLTALRVRLLAATPHPRLPGWEAATVEVLSATPVPGRADLLSQRVGESLDLAVRQEQLAGLPTGSVLRLRARLAVGEVLAEQAPAPGDFGVEPGL</sequence>
<dbReference type="AlphaFoldDB" id="A0AB33JVH5"/>
<proteinExistence type="predicted"/>